<protein>
    <submittedName>
        <fullName evidence="2">Uncharacterized protein</fullName>
    </submittedName>
</protein>
<dbReference type="AlphaFoldDB" id="A0A817UQ52"/>
<sequence length="177" mass="20785">MFKSMIIFQYMLIFLVTLNSGEPHEIEDASSSPTAVFIKPKANIMRRLNPLKLLFNVAHILETSTYSVEWNFPLLKTMLLESSYVSDEDKALFIKEFVNQVNDYANWSNEKRYELERFTEKYFNIYKSSDEFLPFNDCSALTHGLMDEMINDLQPNISERKRTEIRARAAERLCNSK</sequence>
<gene>
    <name evidence="2" type="ORF">KIK155_LOCUS1607</name>
</gene>
<keyword evidence="1" id="KW-0732">Signal</keyword>
<comment type="caution">
    <text evidence="2">The sequence shown here is derived from an EMBL/GenBank/DDBJ whole genome shotgun (WGS) entry which is preliminary data.</text>
</comment>
<evidence type="ECO:0000256" key="1">
    <source>
        <dbReference type="SAM" id="SignalP"/>
    </source>
</evidence>
<organism evidence="2 3">
    <name type="scientific">Rotaria socialis</name>
    <dbReference type="NCBI Taxonomy" id="392032"/>
    <lineage>
        <taxon>Eukaryota</taxon>
        <taxon>Metazoa</taxon>
        <taxon>Spiralia</taxon>
        <taxon>Gnathifera</taxon>
        <taxon>Rotifera</taxon>
        <taxon>Eurotatoria</taxon>
        <taxon>Bdelloidea</taxon>
        <taxon>Philodinida</taxon>
        <taxon>Philodinidae</taxon>
        <taxon>Rotaria</taxon>
    </lineage>
</organism>
<dbReference type="Proteomes" id="UP000663865">
    <property type="component" value="Unassembled WGS sequence"/>
</dbReference>
<evidence type="ECO:0000313" key="2">
    <source>
        <dbReference type="EMBL" id="CAF3330915.1"/>
    </source>
</evidence>
<evidence type="ECO:0000313" key="3">
    <source>
        <dbReference type="Proteomes" id="UP000663865"/>
    </source>
</evidence>
<proteinExistence type="predicted"/>
<feature type="signal peptide" evidence="1">
    <location>
        <begin position="1"/>
        <end position="21"/>
    </location>
</feature>
<name>A0A817UQ52_9BILA</name>
<reference evidence="2" key="1">
    <citation type="submission" date="2021-02" db="EMBL/GenBank/DDBJ databases">
        <authorList>
            <person name="Nowell W R."/>
        </authorList>
    </citation>
    <scope>NUCLEOTIDE SEQUENCE</scope>
</reference>
<dbReference type="EMBL" id="CAJNYV010000040">
    <property type="protein sequence ID" value="CAF3330915.1"/>
    <property type="molecule type" value="Genomic_DNA"/>
</dbReference>
<accession>A0A817UQ52</accession>
<feature type="chain" id="PRO_5032552963" evidence="1">
    <location>
        <begin position="22"/>
        <end position="177"/>
    </location>
</feature>